<dbReference type="Proteomes" id="UP001590951">
    <property type="component" value="Unassembled WGS sequence"/>
</dbReference>
<keyword evidence="2" id="KW-1185">Reference proteome</keyword>
<gene>
    <name evidence="1" type="ORF">ABVK25_001378</name>
</gene>
<accession>A0ABR4BLR6</accession>
<comment type="caution">
    <text evidence="1">The sequence shown here is derived from an EMBL/GenBank/DDBJ whole genome shotgun (WGS) entry which is preliminary data.</text>
</comment>
<reference evidence="1 2" key="1">
    <citation type="submission" date="2024-09" db="EMBL/GenBank/DDBJ databases">
        <title>Rethinking Asexuality: The Enigmatic Case of Functional Sexual Genes in Lepraria (Stereocaulaceae).</title>
        <authorList>
            <person name="Doellman M."/>
            <person name="Sun Y."/>
            <person name="Barcenas-Pena A."/>
            <person name="Lumbsch H.T."/>
            <person name="Grewe F."/>
        </authorList>
    </citation>
    <scope>NUCLEOTIDE SEQUENCE [LARGE SCALE GENOMIC DNA]</scope>
    <source>
        <strain evidence="1 2">Grewe 0041</strain>
    </source>
</reference>
<evidence type="ECO:0000313" key="1">
    <source>
        <dbReference type="EMBL" id="KAL2058650.1"/>
    </source>
</evidence>
<dbReference type="EMBL" id="JBHFEH010000002">
    <property type="protein sequence ID" value="KAL2058650.1"/>
    <property type="molecule type" value="Genomic_DNA"/>
</dbReference>
<sequence>MAAHPNTVPEAPAPVSQKAAVQQTAAHSASTFLQTAKPTREVSRMGTIQWVWNWEDQLKEMMPMGMRVMPRSMGGRRCSGFVSIAWLGKEADFSLRYQSRKAPQEDEEDHADSWIESASFPAFLLSYAGYGMELMVRKIGLMVSIPGPRYVNPTPDSEN</sequence>
<protein>
    <submittedName>
        <fullName evidence="1">Uncharacterized protein</fullName>
    </submittedName>
</protein>
<name>A0ABR4BLR6_9LECA</name>
<organism evidence="1 2">
    <name type="scientific">Lepraria finkii</name>
    <dbReference type="NCBI Taxonomy" id="1340010"/>
    <lineage>
        <taxon>Eukaryota</taxon>
        <taxon>Fungi</taxon>
        <taxon>Dikarya</taxon>
        <taxon>Ascomycota</taxon>
        <taxon>Pezizomycotina</taxon>
        <taxon>Lecanoromycetes</taxon>
        <taxon>OSLEUM clade</taxon>
        <taxon>Lecanoromycetidae</taxon>
        <taxon>Lecanorales</taxon>
        <taxon>Lecanorineae</taxon>
        <taxon>Stereocaulaceae</taxon>
        <taxon>Lepraria</taxon>
    </lineage>
</organism>
<evidence type="ECO:0000313" key="2">
    <source>
        <dbReference type="Proteomes" id="UP001590951"/>
    </source>
</evidence>
<proteinExistence type="predicted"/>